<feature type="transmembrane region" description="Helical" evidence="2">
    <location>
        <begin position="838"/>
        <end position="860"/>
    </location>
</feature>
<feature type="region of interest" description="Disordered" evidence="1">
    <location>
        <begin position="334"/>
        <end position="368"/>
    </location>
</feature>
<feature type="compositionally biased region" description="Low complexity" evidence="1">
    <location>
        <begin position="31"/>
        <end position="57"/>
    </location>
</feature>
<feature type="region of interest" description="Disordered" evidence="1">
    <location>
        <begin position="552"/>
        <end position="576"/>
    </location>
</feature>
<evidence type="ECO:0000256" key="1">
    <source>
        <dbReference type="SAM" id="MobiDB-lite"/>
    </source>
</evidence>
<keyword evidence="2" id="KW-1133">Transmembrane helix</keyword>
<reference evidence="3" key="1">
    <citation type="journal article" date="2025" name="Foods">
        <title>Unveiling the Microbial Signatures of Arabica Coffee Cherries: Insights into Ripeness Specific Diversity, Functional Traits, and Implications for Quality and Safety.</title>
        <authorList>
            <consortium name="RefSeq"/>
            <person name="Tenea G.N."/>
            <person name="Cifuentes V."/>
            <person name="Reyes P."/>
            <person name="Cevallos-Vallejos M."/>
        </authorList>
    </citation>
    <scope>NUCLEOTIDE SEQUENCE [LARGE SCALE GENOMIC DNA]</scope>
</reference>
<feature type="compositionally biased region" description="Polar residues" evidence="1">
    <location>
        <begin position="672"/>
        <end position="684"/>
    </location>
</feature>
<feature type="compositionally biased region" description="Polar residues" evidence="1">
    <location>
        <begin position="334"/>
        <end position="351"/>
    </location>
</feature>
<feature type="compositionally biased region" description="Acidic residues" evidence="1">
    <location>
        <begin position="1"/>
        <end position="17"/>
    </location>
</feature>
<sequence length="1003" mass="109606">MAEEEEQKWEQEEELERVEELSSLKLRRSSTARTTSTGASQDTSATASTATCTSTTSQLDGNGNCKTNGRIIEPPSNSVTENEVDLDGSVLDRDKREGPDKIAALFDSVFHNHTRITDAHSRSEPCVYYDKDGGLWKCRFCFWTYATARLSVDLIQKLKGPLYELMIHKTINQREPCFTFELEGSRANSTFCGDDHVEGNTGVRIYETREGNSGAQKSCDSVIDCRVEGNKKDSSNLTSLQHSPVLYDECSETYKSQEIQEIENDDIDLINGSGLDVTELDVERVLEKQNTHDLYCPNCNSCITRRVILRKRKRQARITSEDVRRKKLETEVESSLTHCSRQGQQATSIEVHTTEENPLDDTSQAAEKYERERETDVFRCLSCFSFFIPTGNGFKLFKIFGDKAEKKPVKDEQKLTSKSGISSTFASDRERTSEPGNVSRSEALTTNSSTSLLASHGNGQDGQSFSMLKDLSTNHGKSIYRSPVAESEEDGDKISPSSKEEILINGKEVLNAGDNCNNTIKNRGDAAKGHFESATGSQPNTLNNSVNSVAYHQSDSSRGHFEAATGSQPNTSNNSIHSVAYHQSDSSKAPIDNVPVTNGESLIIESEQNSSNISVNVAAYHQGDLFKVPTDKIPVMNGVLSPEGPVPGNQPDGLKLLISSPGGSPASEKSRVGQNPDLSTQNNGADGAYLNENSPQTICNNKEETHFGKLFKINKDPAVLSVKGISLNQDIPATIAKDLRKVAAELNSGKDTVIVVESEAISTVASQRQQDLTISEETVTSANLTTNISVTESTGADVRQAYEIEIIRSIVYGGLVESITSLGVVSSAAGGDATTLNILALTLANVIGGLVLIGHNLWDLKKEQVTEQMDRYKELLGSRENFLLHTIVVTLSFVVFGLIPPIVYGFSFLKSGNRELKLLAAAAASLLCILVLATGKEYVRRPPKSYVKTIAYYILLGFMASGISYAVGQLIKSLLEKLHFQSNSPVFQGLSKMMPTAAEWASY</sequence>
<accession>A0A6P6W4L0</accession>
<evidence type="ECO:0000256" key="2">
    <source>
        <dbReference type="SAM" id="Phobius"/>
    </source>
</evidence>
<organism evidence="3 4">
    <name type="scientific">Coffea arabica</name>
    <name type="common">Arabian coffee</name>
    <dbReference type="NCBI Taxonomy" id="13443"/>
    <lineage>
        <taxon>Eukaryota</taxon>
        <taxon>Viridiplantae</taxon>
        <taxon>Streptophyta</taxon>
        <taxon>Embryophyta</taxon>
        <taxon>Tracheophyta</taxon>
        <taxon>Spermatophyta</taxon>
        <taxon>Magnoliopsida</taxon>
        <taxon>eudicotyledons</taxon>
        <taxon>Gunneridae</taxon>
        <taxon>Pentapetalae</taxon>
        <taxon>asterids</taxon>
        <taxon>lamiids</taxon>
        <taxon>Gentianales</taxon>
        <taxon>Rubiaceae</taxon>
        <taxon>Ixoroideae</taxon>
        <taxon>Gardenieae complex</taxon>
        <taxon>Bertiereae - Coffeeae clade</taxon>
        <taxon>Coffeeae</taxon>
        <taxon>Coffea</taxon>
    </lineage>
</organism>
<dbReference type="RefSeq" id="XP_027109895.2">
    <property type="nucleotide sequence ID" value="XM_027254094.2"/>
</dbReference>
<feature type="region of interest" description="Disordered" evidence="1">
    <location>
        <begin position="1"/>
        <end position="83"/>
    </location>
</feature>
<dbReference type="GeneID" id="113729830"/>
<keyword evidence="2" id="KW-0472">Membrane</keyword>
<feature type="compositionally biased region" description="Polar residues" evidence="1">
    <location>
        <begin position="58"/>
        <end position="67"/>
    </location>
</feature>
<feature type="transmembrane region" description="Helical" evidence="2">
    <location>
        <begin position="950"/>
        <end position="971"/>
    </location>
</feature>
<proteinExistence type="predicted"/>
<evidence type="ECO:0000313" key="3">
    <source>
        <dbReference type="Proteomes" id="UP001652660"/>
    </source>
</evidence>
<reference evidence="4" key="2">
    <citation type="submission" date="2025-08" db="UniProtKB">
        <authorList>
            <consortium name="RefSeq"/>
        </authorList>
    </citation>
    <scope>IDENTIFICATION</scope>
    <source>
        <tissue evidence="4">Leaves</tissue>
    </source>
</reference>
<feature type="region of interest" description="Disordered" evidence="1">
    <location>
        <begin position="643"/>
        <end position="690"/>
    </location>
</feature>
<feature type="compositionally biased region" description="Polar residues" evidence="1">
    <location>
        <begin position="434"/>
        <end position="443"/>
    </location>
</feature>
<feature type="transmembrane region" description="Helical" evidence="2">
    <location>
        <begin position="918"/>
        <end position="938"/>
    </location>
</feature>
<feature type="compositionally biased region" description="Polar residues" evidence="1">
    <location>
        <begin position="416"/>
        <end position="426"/>
    </location>
</feature>
<dbReference type="InterPro" id="IPR052843">
    <property type="entry name" value="ER_body_metal_sequester"/>
</dbReference>
<gene>
    <name evidence="4" type="primary">LOC113729830</name>
</gene>
<dbReference type="Proteomes" id="UP001652660">
    <property type="component" value="Chromosome 2e"/>
</dbReference>
<feature type="transmembrane region" description="Helical" evidence="2">
    <location>
        <begin position="881"/>
        <end position="906"/>
    </location>
</feature>
<name>A0A6P6W4L0_COFAR</name>
<evidence type="ECO:0000313" key="4">
    <source>
        <dbReference type="RefSeq" id="XP_027109895.2"/>
    </source>
</evidence>
<feature type="region of interest" description="Disordered" evidence="1">
    <location>
        <begin position="408"/>
        <end position="446"/>
    </location>
</feature>
<keyword evidence="2" id="KW-0812">Transmembrane</keyword>
<feature type="region of interest" description="Disordered" evidence="1">
    <location>
        <begin position="479"/>
        <end position="499"/>
    </location>
</feature>
<dbReference type="PANTHER" id="PTHR38937:SF2">
    <property type="entry name" value="MEMBRANE PROTEIN OF ER BODY-LIKE PROTEIN ISOFORM X1"/>
    <property type="match status" value="1"/>
</dbReference>
<keyword evidence="3" id="KW-1185">Reference proteome</keyword>
<feature type="compositionally biased region" description="Polar residues" evidence="1">
    <location>
        <begin position="565"/>
        <end position="576"/>
    </location>
</feature>
<protein>
    <submittedName>
        <fullName evidence="4">Membrane protein of ER body-like protein isoform X1</fullName>
    </submittedName>
</protein>
<dbReference type="OrthoDB" id="1924921at2759"/>
<dbReference type="PANTHER" id="PTHR38937">
    <property type="entry name" value="MEMBRANE PROTEIN OF ER BODY-LIKE PROTEIN"/>
    <property type="match status" value="1"/>
</dbReference>